<evidence type="ECO:0000256" key="8">
    <source>
        <dbReference type="SAM" id="MobiDB-lite"/>
    </source>
</evidence>
<dbReference type="SUPFAM" id="SSF55307">
    <property type="entry name" value="Tubulin C-terminal domain-like"/>
    <property type="match status" value="1"/>
</dbReference>
<feature type="domain" description="Tubulin/FtsZ GTPase" evidence="9">
    <location>
        <begin position="9"/>
        <end position="201"/>
    </location>
</feature>
<name>A0AAW9HY58_9ACTO</name>
<evidence type="ECO:0000256" key="6">
    <source>
        <dbReference type="NCBIfam" id="TIGR00065"/>
    </source>
</evidence>
<feature type="binding site" evidence="5">
    <location>
        <position position="139"/>
    </location>
    <ligand>
        <name>GTP</name>
        <dbReference type="ChEBI" id="CHEBI:37565"/>
    </ligand>
</feature>
<comment type="subunit">
    <text evidence="5">Homodimer. Polymerizes to form a dynamic ring structure in a strictly GTP-dependent manner. Interacts directly with several other division proteins.</text>
</comment>
<dbReference type="Gene3D" id="3.40.50.1440">
    <property type="entry name" value="Tubulin/FtsZ, GTPase domain"/>
    <property type="match status" value="1"/>
</dbReference>
<keyword evidence="5" id="KW-0963">Cytoplasm</keyword>
<dbReference type="EMBL" id="JAWNGC010000004">
    <property type="protein sequence ID" value="MDY5154939.1"/>
    <property type="molecule type" value="Genomic_DNA"/>
</dbReference>
<dbReference type="PANTHER" id="PTHR30314">
    <property type="entry name" value="CELL DIVISION PROTEIN FTSZ-RELATED"/>
    <property type="match status" value="1"/>
</dbReference>
<dbReference type="InterPro" id="IPR036525">
    <property type="entry name" value="Tubulin/FtsZ_GTPase_sf"/>
</dbReference>
<dbReference type="PROSITE" id="PS01134">
    <property type="entry name" value="FTSZ_1"/>
    <property type="match status" value="1"/>
</dbReference>
<gene>
    <name evidence="5 11" type="primary">ftsZ</name>
    <name evidence="11" type="ORF">R6G80_04270</name>
</gene>
<dbReference type="Pfam" id="PF12327">
    <property type="entry name" value="FtsZ_C"/>
    <property type="match status" value="1"/>
</dbReference>
<feature type="region of interest" description="Disordered" evidence="8">
    <location>
        <begin position="318"/>
        <end position="414"/>
    </location>
</feature>
<dbReference type="PRINTS" id="PR00423">
    <property type="entry name" value="CELLDVISFTSZ"/>
</dbReference>
<feature type="domain" description="Tubulin/FtsZ 2-layer sandwich" evidence="10">
    <location>
        <begin position="203"/>
        <end position="320"/>
    </location>
</feature>
<dbReference type="InterPro" id="IPR008280">
    <property type="entry name" value="Tub_FtsZ_C"/>
</dbReference>
<proteinExistence type="inferred from homology"/>
<dbReference type="GO" id="GO:0032153">
    <property type="term" value="C:cell division site"/>
    <property type="evidence" value="ECO:0007669"/>
    <property type="project" value="UniProtKB-UniRule"/>
</dbReference>
<dbReference type="GO" id="GO:0000917">
    <property type="term" value="P:division septum assembly"/>
    <property type="evidence" value="ECO:0007669"/>
    <property type="project" value="UniProtKB-KW"/>
</dbReference>
<dbReference type="PROSITE" id="PS01135">
    <property type="entry name" value="FTSZ_2"/>
    <property type="match status" value="1"/>
</dbReference>
<keyword evidence="4 5" id="KW-0717">Septation</keyword>
<protein>
    <recommendedName>
        <fullName evidence="5 6">Cell division protein FtsZ</fullName>
    </recommendedName>
</protein>
<dbReference type="AlphaFoldDB" id="A0AAW9HY58"/>
<accession>A0AAW9HY58</accession>
<comment type="caution">
    <text evidence="11">The sequence shown here is derived from an EMBL/GenBank/DDBJ whole genome shotgun (WGS) entry which is preliminary data.</text>
</comment>
<dbReference type="InterPro" id="IPR020805">
    <property type="entry name" value="Cell_div_FtsZ_CS"/>
</dbReference>
<comment type="function">
    <text evidence="5 7">Essential cell division protein that forms a contractile ring structure (Z ring) at the future cell division site. The regulation of the ring assembly controls the timing and the location of cell division. One of the functions of the FtsZ ring is to recruit other cell division proteins to the septum to produce a new cell wall between the dividing cells. Binds GTP and shows GTPase activity.</text>
</comment>
<evidence type="ECO:0000256" key="7">
    <source>
        <dbReference type="RuleBase" id="RU000631"/>
    </source>
</evidence>
<feature type="binding site" evidence="5">
    <location>
        <begin position="17"/>
        <end position="21"/>
    </location>
    <ligand>
        <name>GTP</name>
        <dbReference type="ChEBI" id="CHEBI:37565"/>
    </ligand>
</feature>
<dbReference type="SMART" id="SM00865">
    <property type="entry name" value="Tubulin_C"/>
    <property type="match status" value="1"/>
</dbReference>
<evidence type="ECO:0000256" key="2">
    <source>
        <dbReference type="ARBA" id="ARBA00022741"/>
    </source>
</evidence>
<dbReference type="HAMAP" id="MF_00909">
    <property type="entry name" value="FtsZ"/>
    <property type="match status" value="1"/>
</dbReference>
<dbReference type="InterPro" id="IPR003008">
    <property type="entry name" value="Tubulin_FtsZ_GTPase"/>
</dbReference>
<dbReference type="InterPro" id="IPR018316">
    <property type="entry name" value="Tubulin/FtsZ_2-layer-sand-dom"/>
</dbReference>
<dbReference type="GO" id="GO:0003924">
    <property type="term" value="F:GTPase activity"/>
    <property type="evidence" value="ECO:0007669"/>
    <property type="project" value="UniProtKB-UniRule"/>
</dbReference>
<feature type="binding site" evidence="5">
    <location>
        <position position="183"/>
    </location>
    <ligand>
        <name>GTP</name>
        <dbReference type="ChEBI" id="CHEBI:37565"/>
    </ligand>
</feature>
<feature type="binding site" evidence="5">
    <location>
        <position position="135"/>
    </location>
    <ligand>
        <name>GTP</name>
        <dbReference type="ChEBI" id="CHEBI:37565"/>
    </ligand>
</feature>
<evidence type="ECO:0000256" key="1">
    <source>
        <dbReference type="ARBA" id="ARBA00009690"/>
    </source>
</evidence>
<dbReference type="RefSeq" id="WP_320756479.1">
    <property type="nucleotide sequence ID" value="NZ_JAWNGC010000004.1"/>
</dbReference>
<keyword evidence="5 7" id="KW-0131">Cell cycle</keyword>
<keyword evidence="2 5" id="KW-0547">Nucleotide-binding</keyword>
<evidence type="ECO:0000256" key="3">
    <source>
        <dbReference type="ARBA" id="ARBA00023134"/>
    </source>
</evidence>
<keyword evidence="3 5" id="KW-0342">GTP-binding</keyword>
<dbReference type="InterPro" id="IPR024757">
    <property type="entry name" value="FtsZ_C"/>
</dbReference>
<dbReference type="FunFam" id="3.40.50.1440:FF:000001">
    <property type="entry name" value="Cell division protein FtsZ"/>
    <property type="match status" value="1"/>
</dbReference>
<feature type="compositionally biased region" description="Polar residues" evidence="8">
    <location>
        <begin position="349"/>
        <end position="359"/>
    </location>
</feature>
<dbReference type="CDD" id="cd02201">
    <property type="entry name" value="FtsZ_type1"/>
    <property type="match status" value="1"/>
</dbReference>
<evidence type="ECO:0000313" key="12">
    <source>
        <dbReference type="Proteomes" id="UP001281731"/>
    </source>
</evidence>
<keyword evidence="5 7" id="KW-0132">Cell division</keyword>
<dbReference type="Gene3D" id="3.30.1330.20">
    <property type="entry name" value="Tubulin/FtsZ, C-terminal domain"/>
    <property type="match status" value="1"/>
</dbReference>
<dbReference type="SUPFAM" id="SSF52490">
    <property type="entry name" value="Tubulin nucleotide-binding domain-like"/>
    <property type="match status" value="1"/>
</dbReference>
<evidence type="ECO:0000259" key="9">
    <source>
        <dbReference type="SMART" id="SM00864"/>
    </source>
</evidence>
<sequence length="414" mass="42927">MIPLNNVANIKVIGVGGGGVNAVDRMIQDGLAGVEFIAVNTDGQSLLKSEAETKLDIGQNVSRGLGAGADPSVGKRAAEENIEFIQSALDGADMVFVTAGEGGGTGTGAAPVVAKVARELGALTVGVVTRPFEFEGAQRANNAAMGIAELRQAVDTLIVIPNDRLLEISEDDLTIIEAYHMADEVLRFGVKGITDLITIPGLVNLDFADVKAIMKDAGTAIMGIGAASGPDRAMLATESAISSPLLEASIEGAHGVLISYQGGADFGMKELASASKLVQESVDPNANIIIGMIIDEALGDEVRITVIAAGFDENKDPLLGSGDKAAEAPQAPVMAEEPVSPAPALAQEPQPTSHASTQRTETRTVPHSYDDDIISPAFPVAAAEEAPRARRAVPNTQKSTRSDLDIPSFLFEEN</sequence>
<dbReference type="InterPro" id="IPR045061">
    <property type="entry name" value="FtsZ/CetZ"/>
</dbReference>
<evidence type="ECO:0000256" key="5">
    <source>
        <dbReference type="HAMAP-Rule" id="MF_00909"/>
    </source>
</evidence>
<dbReference type="InterPro" id="IPR000158">
    <property type="entry name" value="Cell_div_FtsZ"/>
</dbReference>
<feature type="compositionally biased region" description="Basic and acidic residues" evidence="8">
    <location>
        <begin position="360"/>
        <end position="370"/>
    </location>
</feature>
<dbReference type="Pfam" id="PF00091">
    <property type="entry name" value="Tubulin"/>
    <property type="match status" value="1"/>
</dbReference>
<dbReference type="GO" id="GO:0043093">
    <property type="term" value="P:FtsZ-dependent cytokinesis"/>
    <property type="evidence" value="ECO:0007669"/>
    <property type="project" value="UniProtKB-UniRule"/>
</dbReference>
<dbReference type="GO" id="GO:0051258">
    <property type="term" value="P:protein polymerization"/>
    <property type="evidence" value="ECO:0007669"/>
    <property type="project" value="UniProtKB-UniRule"/>
</dbReference>
<reference evidence="11" key="1">
    <citation type="submission" date="2023-10" db="EMBL/GenBank/DDBJ databases">
        <title>Whole Genome based description of the genera Actinobaculum and Actinotignum reveals a complex phylogenetic relationship within the species included in the genus Actinotignum.</title>
        <authorList>
            <person name="Jensen C.S."/>
            <person name="Dargis R."/>
            <person name="Kemp M."/>
            <person name="Christensen J.J."/>
        </authorList>
    </citation>
    <scope>NUCLEOTIDE SEQUENCE</scope>
    <source>
        <strain evidence="11">SLA_B511</strain>
    </source>
</reference>
<dbReference type="Proteomes" id="UP001281731">
    <property type="component" value="Unassembled WGS sequence"/>
</dbReference>
<organism evidence="11 12">
    <name type="scientific">Actinotignum urinale</name>
    <dbReference type="NCBI Taxonomy" id="190146"/>
    <lineage>
        <taxon>Bacteria</taxon>
        <taxon>Bacillati</taxon>
        <taxon>Actinomycetota</taxon>
        <taxon>Actinomycetes</taxon>
        <taxon>Actinomycetales</taxon>
        <taxon>Actinomycetaceae</taxon>
        <taxon>Actinotignum</taxon>
    </lineage>
</organism>
<feature type="binding site" evidence="5">
    <location>
        <begin position="104"/>
        <end position="106"/>
    </location>
    <ligand>
        <name>GTP</name>
        <dbReference type="ChEBI" id="CHEBI:37565"/>
    </ligand>
</feature>
<evidence type="ECO:0000256" key="4">
    <source>
        <dbReference type="ARBA" id="ARBA00023210"/>
    </source>
</evidence>
<evidence type="ECO:0000313" key="11">
    <source>
        <dbReference type="EMBL" id="MDY5154939.1"/>
    </source>
</evidence>
<dbReference type="SMART" id="SM00864">
    <property type="entry name" value="Tubulin"/>
    <property type="match status" value="1"/>
</dbReference>
<comment type="similarity">
    <text evidence="1 5 7">Belongs to the FtsZ family.</text>
</comment>
<evidence type="ECO:0000259" key="10">
    <source>
        <dbReference type="SMART" id="SM00865"/>
    </source>
</evidence>
<dbReference type="GO" id="GO:0005737">
    <property type="term" value="C:cytoplasm"/>
    <property type="evidence" value="ECO:0007669"/>
    <property type="project" value="UniProtKB-SubCell"/>
</dbReference>
<dbReference type="GO" id="GO:0005525">
    <property type="term" value="F:GTP binding"/>
    <property type="evidence" value="ECO:0007669"/>
    <property type="project" value="UniProtKB-UniRule"/>
</dbReference>
<dbReference type="InterPro" id="IPR037103">
    <property type="entry name" value="Tubulin/FtsZ-like_C"/>
</dbReference>
<dbReference type="NCBIfam" id="TIGR00065">
    <property type="entry name" value="ftsZ"/>
    <property type="match status" value="1"/>
</dbReference>
<comment type="subcellular location">
    <subcellularLocation>
        <location evidence="5">Cytoplasm</location>
    </subcellularLocation>
    <text evidence="5">Assembles at midcell at the inner surface of the cytoplasmic membrane.</text>
</comment>
<dbReference type="PANTHER" id="PTHR30314:SF3">
    <property type="entry name" value="MITOCHONDRIAL DIVISION PROTEIN FSZA"/>
    <property type="match status" value="1"/>
</dbReference>